<comment type="cofactor">
    <cofactor evidence="1 12">
        <name>pyridoxal 5'-phosphate</name>
        <dbReference type="ChEBI" id="CHEBI:597326"/>
    </cofactor>
</comment>
<sequence length="398" mass="43590">MTTYTMPDKTGRYGNFGGRFVPELLMPALLELEEVYETAKNDPAFLQQVEYYLKQYVGRETPLYFAEQLTKKLGGPKIYLKREDLNHTGAHKINNTIGQALLTLRMGKKKVVAETGAGQHGVATATVCALFGLECIVFMGVEDIERQKLNVFRMEMLGAEVRGVSSGSGTLKDATNEALRYWAAHVTDTHYILGSAVGPHPFPLIVRDFQSVIGKETKRQIVEQTGKLPDAVVACVGGGSNSIGMFYPFIEDEFVKLYGVEAAGKGVDTDLHAATLTKGDVGILHGTLSKLLQDEHGQITEAFSISAGLDYPGVGPEHSHLHETKRVTYEAVTDEEALDAFQFLTKTEGIIPALESAHAVAYAMKLARTMSPDETMVICLSGRGDKDVEQVKSRLEER</sequence>
<dbReference type="AlphaFoldDB" id="A0A090KQ64"/>
<dbReference type="STRING" id="35841.B4167_3061"/>
<comment type="pathway">
    <text evidence="3 12">Amino-acid biosynthesis; L-tryptophan biosynthesis; L-tryptophan from chorismate: step 5/5.</text>
</comment>
<proteinExistence type="inferred from homology"/>
<dbReference type="RefSeq" id="WP_034768592.1">
    <property type="nucleotide sequence ID" value="NZ_CCRF01000035.1"/>
</dbReference>
<dbReference type="Pfam" id="PF00291">
    <property type="entry name" value="PALP"/>
    <property type="match status" value="1"/>
</dbReference>
<dbReference type="UniPathway" id="UPA00035">
    <property type="reaction ID" value="UER00044"/>
</dbReference>
<reference evidence="14 15" key="1">
    <citation type="submission" date="2014-07" db="EMBL/GenBank/DDBJ databases">
        <authorList>
            <person name="Wibberg Daniel"/>
        </authorList>
    </citation>
    <scope>NUCLEOTIDE SEQUENCE [LARGE SCALE GENOMIC DNA]</scope>
</reference>
<feature type="domain" description="Tryptophan synthase beta chain-like PALP" evidence="13">
    <location>
        <begin position="58"/>
        <end position="382"/>
    </location>
</feature>
<dbReference type="PIRSF" id="PIRSF001413">
    <property type="entry name" value="Trp_syn_beta"/>
    <property type="match status" value="1"/>
</dbReference>
<comment type="subunit">
    <text evidence="5 12">Tetramer of two alpha and two beta chains.</text>
</comment>
<dbReference type="SUPFAM" id="SSF53686">
    <property type="entry name" value="Tryptophan synthase beta subunit-like PLP-dependent enzymes"/>
    <property type="match status" value="1"/>
</dbReference>
<feature type="modified residue" description="N6-(pyridoxal phosphate)lysine" evidence="12">
    <location>
        <position position="92"/>
    </location>
</feature>
<dbReference type="PROSITE" id="PS00168">
    <property type="entry name" value="TRP_SYNTHASE_BETA"/>
    <property type="match status" value="1"/>
</dbReference>
<evidence type="ECO:0000256" key="11">
    <source>
        <dbReference type="ARBA" id="ARBA00049047"/>
    </source>
</evidence>
<dbReference type="FunFam" id="3.40.50.1100:FF:000001">
    <property type="entry name" value="Tryptophan synthase beta chain"/>
    <property type="match status" value="1"/>
</dbReference>
<keyword evidence="8 12" id="KW-0663">Pyridoxal phosphate</keyword>
<dbReference type="EMBL" id="CCRF01000035">
    <property type="protein sequence ID" value="CEE00794.1"/>
    <property type="molecule type" value="Genomic_DNA"/>
</dbReference>
<comment type="similarity">
    <text evidence="4 12">Belongs to the TrpB family.</text>
</comment>
<comment type="function">
    <text evidence="2 12">The beta subunit is responsible for the synthesis of L-tryptophan from indole and L-serine.</text>
</comment>
<dbReference type="Gene3D" id="3.40.50.1100">
    <property type="match status" value="2"/>
</dbReference>
<keyword evidence="7 12" id="KW-0822">Tryptophan biosynthesis</keyword>
<evidence type="ECO:0000259" key="13">
    <source>
        <dbReference type="Pfam" id="PF00291"/>
    </source>
</evidence>
<accession>A0A090KQ64</accession>
<dbReference type="PANTHER" id="PTHR48077">
    <property type="entry name" value="TRYPTOPHAN SYNTHASE-RELATED"/>
    <property type="match status" value="1"/>
</dbReference>
<evidence type="ECO:0000256" key="8">
    <source>
        <dbReference type="ARBA" id="ARBA00022898"/>
    </source>
</evidence>
<dbReference type="NCBIfam" id="TIGR00263">
    <property type="entry name" value="trpB"/>
    <property type="match status" value="1"/>
</dbReference>
<evidence type="ECO:0000256" key="9">
    <source>
        <dbReference type="ARBA" id="ARBA00023141"/>
    </source>
</evidence>
<evidence type="ECO:0000256" key="12">
    <source>
        <dbReference type="HAMAP-Rule" id="MF_00133"/>
    </source>
</evidence>
<dbReference type="GO" id="GO:0004834">
    <property type="term" value="F:tryptophan synthase activity"/>
    <property type="evidence" value="ECO:0007669"/>
    <property type="project" value="UniProtKB-UniRule"/>
</dbReference>
<gene>
    <name evidence="12 14" type="primary">trpB</name>
    <name evidence="14" type="ORF">BT1A1_0947</name>
</gene>
<dbReference type="PATRIC" id="fig|35841.6.peg.2814"/>
<evidence type="ECO:0000256" key="5">
    <source>
        <dbReference type="ARBA" id="ARBA00011270"/>
    </source>
</evidence>
<dbReference type="Proteomes" id="UP000040576">
    <property type="component" value="Unassembled WGS sequence"/>
</dbReference>
<evidence type="ECO:0000256" key="7">
    <source>
        <dbReference type="ARBA" id="ARBA00022822"/>
    </source>
</evidence>
<dbReference type="CDD" id="cd06446">
    <property type="entry name" value="Trp-synth_B"/>
    <property type="match status" value="1"/>
</dbReference>
<dbReference type="GO" id="GO:0005737">
    <property type="term" value="C:cytoplasm"/>
    <property type="evidence" value="ECO:0007669"/>
    <property type="project" value="TreeGrafter"/>
</dbReference>
<comment type="catalytic activity">
    <reaction evidence="11 12">
        <text>(1S,2R)-1-C-(indol-3-yl)glycerol 3-phosphate + L-serine = D-glyceraldehyde 3-phosphate + L-tryptophan + H2O</text>
        <dbReference type="Rhea" id="RHEA:10532"/>
        <dbReference type="ChEBI" id="CHEBI:15377"/>
        <dbReference type="ChEBI" id="CHEBI:33384"/>
        <dbReference type="ChEBI" id="CHEBI:57912"/>
        <dbReference type="ChEBI" id="CHEBI:58866"/>
        <dbReference type="ChEBI" id="CHEBI:59776"/>
        <dbReference type="EC" id="4.2.1.20"/>
    </reaction>
</comment>
<protein>
    <recommendedName>
        <fullName evidence="12">Tryptophan synthase beta chain</fullName>
        <ecNumber evidence="12">4.2.1.20</ecNumber>
    </recommendedName>
</protein>
<keyword evidence="9 12" id="KW-0057">Aromatic amino acid biosynthesis</keyword>
<dbReference type="FunFam" id="3.40.50.1100:FF:000004">
    <property type="entry name" value="Tryptophan synthase beta chain"/>
    <property type="match status" value="1"/>
</dbReference>
<dbReference type="InterPro" id="IPR006654">
    <property type="entry name" value="Trp_synth_beta"/>
</dbReference>
<dbReference type="GeneID" id="92960094"/>
<evidence type="ECO:0000256" key="4">
    <source>
        <dbReference type="ARBA" id="ARBA00009982"/>
    </source>
</evidence>
<dbReference type="InterPro" id="IPR001926">
    <property type="entry name" value="TrpB-like_PALP"/>
</dbReference>
<dbReference type="eggNOG" id="COG0133">
    <property type="taxonomic scope" value="Bacteria"/>
</dbReference>
<keyword evidence="10 12" id="KW-0456">Lyase</keyword>
<evidence type="ECO:0000256" key="1">
    <source>
        <dbReference type="ARBA" id="ARBA00001933"/>
    </source>
</evidence>
<name>A0A090KQ64_9BACI</name>
<dbReference type="EC" id="4.2.1.20" evidence="12"/>
<evidence type="ECO:0000313" key="15">
    <source>
        <dbReference type="Proteomes" id="UP000040576"/>
    </source>
</evidence>
<keyword evidence="15" id="KW-1185">Reference proteome</keyword>
<organism evidence="14 15">
    <name type="scientific">Caldibacillus thermoamylovorans</name>
    <dbReference type="NCBI Taxonomy" id="35841"/>
    <lineage>
        <taxon>Bacteria</taxon>
        <taxon>Bacillati</taxon>
        <taxon>Bacillota</taxon>
        <taxon>Bacilli</taxon>
        <taxon>Bacillales</taxon>
        <taxon>Bacillaceae</taxon>
        <taxon>Caldibacillus</taxon>
    </lineage>
</organism>
<dbReference type="HAMAP" id="MF_00133">
    <property type="entry name" value="Trp_synth_beta"/>
    <property type="match status" value="1"/>
</dbReference>
<keyword evidence="6 12" id="KW-0028">Amino-acid biosynthesis</keyword>
<dbReference type="PANTHER" id="PTHR48077:SF3">
    <property type="entry name" value="TRYPTOPHAN SYNTHASE"/>
    <property type="match status" value="1"/>
</dbReference>
<evidence type="ECO:0000256" key="10">
    <source>
        <dbReference type="ARBA" id="ARBA00023239"/>
    </source>
</evidence>
<evidence type="ECO:0000256" key="6">
    <source>
        <dbReference type="ARBA" id="ARBA00022605"/>
    </source>
</evidence>
<evidence type="ECO:0000313" key="14">
    <source>
        <dbReference type="EMBL" id="CEE00794.1"/>
    </source>
</evidence>
<dbReference type="InterPro" id="IPR036052">
    <property type="entry name" value="TrpB-like_PALP_sf"/>
</dbReference>
<evidence type="ECO:0000256" key="2">
    <source>
        <dbReference type="ARBA" id="ARBA00002786"/>
    </source>
</evidence>
<evidence type="ECO:0000256" key="3">
    <source>
        <dbReference type="ARBA" id="ARBA00004733"/>
    </source>
</evidence>
<dbReference type="InterPro" id="IPR023026">
    <property type="entry name" value="Trp_synth_beta/beta-like"/>
</dbReference>
<dbReference type="InterPro" id="IPR006653">
    <property type="entry name" value="Trp_synth_b_CS"/>
</dbReference>